<protein>
    <submittedName>
        <fullName evidence="2">Uncharacterized protein</fullName>
    </submittedName>
</protein>
<feature type="signal peptide" evidence="1">
    <location>
        <begin position="1"/>
        <end position="16"/>
    </location>
</feature>
<keyword evidence="3" id="KW-1185">Reference proteome</keyword>
<dbReference type="InParanoid" id="E0R7L0"/>
<evidence type="ECO:0000313" key="2">
    <source>
        <dbReference type="EMBL" id="CBW48331.1"/>
    </source>
</evidence>
<dbReference type="AlphaFoldDB" id="E0R7L0"/>
<dbReference type="RefSeq" id="NP_001252257.1">
    <property type="nucleotide sequence ID" value="NM_001265328.1"/>
</dbReference>
<dbReference type="KEGG" id="cel:CELE_Y71A12B.24"/>
<dbReference type="Bgee" id="WBGene00195228">
    <property type="expression patterns" value="Expressed in pharyngeal muscle cell (C elegans) and 1 other cell type or tissue"/>
</dbReference>
<reference evidence="2 3" key="1">
    <citation type="journal article" date="1998" name="Science">
        <title>Genome sequence of the nematode C. elegans: a platform for investigating biology.</title>
        <authorList>
            <consortium name="The C. elegans sequencing consortium"/>
            <person name="Sulson J.E."/>
            <person name="Waterston R."/>
        </authorList>
    </citation>
    <scope>NUCLEOTIDE SEQUENCE [LARGE SCALE GENOMIC DNA]</scope>
    <source>
        <strain evidence="2 3">Bristol N2</strain>
    </source>
</reference>
<dbReference type="WormBase" id="Y71A12B.24">
    <property type="protein sequence ID" value="CE45230"/>
    <property type="gene ID" value="WBGene00195228"/>
</dbReference>
<evidence type="ECO:0000313" key="4">
    <source>
        <dbReference type="WormBase" id="Y71A12B.24"/>
    </source>
</evidence>
<dbReference type="PaxDb" id="6239-Y71A12B.24"/>
<keyword evidence="1" id="KW-0732">Signal</keyword>
<name>E0R7L0_CAEEL</name>
<evidence type="ECO:0000256" key="1">
    <source>
        <dbReference type="SAM" id="SignalP"/>
    </source>
</evidence>
<dbReference type="Proteomes" id="UP000001940">
    <property type="component" value="Chromosome I"/>
</dbReference>
<gene>
    <name evidence="2" type="ORF">CELE_Y71A12B.24</name>
    <name evidence="2 4" type="ORF">Y71A12B.24</name>
</gene>
<evidence type="ECO:0000313" key="3">
    <source>
        <dbReference type="Proteomes" id="UP000001940"/>
    </source>
</evidence>
<dbReference type="GeneID" id="13182889"/>
<dbReference type="CTD" id="13182889"/>
<organism evidence="2 3">
    <name type="scientific">Caenorhabditis elegans</name>
    <dbReference type="NCBI Taxonomy" id="6239"/>
    <lineage>
        <taxon>Eukaryota</taxon>
        <taxon>Metazoa</taxon>
        <taxon>Ecdysozoa</taxon>
        <taxon>Nematoda</taxon>
        <taxon>Chromadorea</taxon>
        <taxon>Rhabditida</taxon>
        <taxon>Rhabditina</taxon>
        <taxon>Rhabditomorpha</taxon>
        <taxon>Rhabditoidea</taxon>
        <taxon>Rhabditidae</taxon>
        <taxon>Peloderinae</taxon>
        <taxon>Caenorhabditis</taxon>
    </lineage>
</organism>
<proteinExistence type="predicted"/>
<feature type="chain" id="PRO_5003139240" evidence="1">
    <location>
        <begin position="17"/>
        <end position="120"/>
    </location>
</feature>
<dbReference type="AGR" id="WB:WBGene00195228"/>
<dbReference type="EMBL" id="BX284601">
    <property type="protein sequence ID" value="CBW48331.1"/>
    <property type="molecule type" value="Genomic_DNA"/>
</dbReference>
<dbReference type="HOGENOM" id="CLU_2051758_0_0_1"/>
<accession>E0R7L0</accession>
<sequence length="120" mass="13455">MKLLVLLFLTFSVAKSCLVVRLINPSCTYCSFSSYFETTTNVHKFFINNISTHVYTATNQRGSSIGCTKTFECSNEKFSLVGVTMDPFQLNNSDIVTMFPAKEIEVTCNPSTNIRRPCQA</sequence>